<feature type="transmembrane region" description="Helical" evidence="6">
    <location>
        <begin position="411"/>
        <end position="433"/>
    </location>
</feature>
<dbReference type="AlphaFoldDB" id="A0A0D7A6V4"/>
<keyword evidence="8" id="KW-1185">Reference proteome</keyword>
<feature type="transmembrane region" description="Helical" evidence="6">
    <location>
        <begin position="288"/>
        <end position="308"/>
    </location>
</feature>
<feature type="transmembrane region" description="Helical" evidence="6">
    <location>
        <begin position="315"/>
        <end position="337"/>
    </location>
</feature>
<evidence type="ECO:0000256" key="4">
    <source>
        <dbReference type="ARBA" id="ARBA00022989"/>
    </source>
</evidence>
<feature type="transmembrane region" description="Helical" evidence="6">
    <location>
        <begin position="349"/>
        <end position="368"/>
    </location>
</feature>
<dbReference type="Pfam" id="PF07690">
    <property type="entry name" value="MFS_1"/>
    <property type="match status" value="1"/>
</dbReference>
<dbReference type="InterPro" id="IPR011701">
    <property type="entry name" value="MFS"/>
</dbReference>
<feature type="transmembrane region" description="Helical" evidence="6">
    <location>
        <begin position="87"/>
        <end position="105"/>
    </location>
</feature>
<dbReference type="EMBL" id="KN882028">
    <property type="protein sequence ID" value="KIY46538.1"/>
    <property type="molecule type" value="Genomic_DNA"/>
</dbReference>
<dbReference type="InterPro" id="IPR036259">
    <property type="entry name" value="MFS_trans_sf"/>
</dbReference>
<name>A0A0D7A6V4_9AGAR</name>
<feature type="transmembrane region" description="Helical" evidence="6">
    <location>
        <begin position="57"/>
        <end position="75"/>
    </location>
</feature>
<evidence type="ECO:0000313" key="8">
    <source>
        <dbReference type="Proteomes" id="UP000054144"/>
    </source>
</evidence>
<evidence type="ECO:0000256" key="5">
    <source>
        <dbReference type="ARBA" id="ARBA00023136"/>
    </source>
</evidence>
<feature type="transmembrane region" description="Helical" evidence="6">
    <location>
        <begin position="149"/>
        <end position="170"/>
    </location>
</feature>
<keyword evidence="4 6" id="KW-1133">Transmembrane helix</keyword>
<dbReference type="PANTHER" id="PTHR43791:SF7">
    <property type="entry name" value="MAJOR FACILITATOR SUPERFAMILY (MFS) PROFILE DOMAIN-CONTAINING PROTEIN"/>
    <property type="match status" value="1"/>
</dbReference>
<feature type="transmembrane region" description="Helical" evidence="6">
    <location>
        <begin position="485"/>
        <end position="503"/>
    </location>
</feature>
<dbReference type="PANTHER" id="PTHR43791">
    <property type="entry name" value="PERMEASE-RELATED"/>
    <property type="match status" value="1"/>
</dbReference>
<evidence type="ECO:0000313" key="7">
    <source>
        <dbReference type="EMBL" id="KIY46538.1"/>
    </source>
</evidence>
<reference evidence="7 8" key="1">
    <citation type="journal article" date="2015" name="Fungal Genet. Biol.">
        <title>Evolution of novel wood decay mechanisms in Agaricales revealed by the genome sequences of Fistulina hepatica and Cylindrobasidium torrendii.</title>
        <authorList>
            <person name="Floudas D."/>
            <person name="Held B.W."/>
            <person name="Riley R."/>
            <person name="Nagy L.G."/>
            <person name="Koehler G."/>
            <person name="Ransdell A.S."/>
            <person name="Younus H."/>
            <person name="Chow J."/>
            <person name="Chiniquy J."/>
            <person name="Lipzen A."/>
            <person name="Tritt A."/>
            <person name="Sun H."/>
            <person name="Haridas S."/>
            <person name="LaButti K."/>
            <person name="Ohm R.A."/>
            <person name="Kues U."/>
            <person name="Blanchette R.A."/>
            <person name="Grigoriev I.V."/>
            <person name="Minto R.E."/>
            <person name="Hibbett D.S."/>
        </authorList>
    </citation>
    <scope>NUCLEOTIDE SEQUENCE [LARGE SCALE GENOMIC DNA]</scope>
    <source>
        <strain evidence="7 8">ATCC 64428</strain>
    </source>
</reference>
<sequence length="547" mass="62424">DAQYTPDQYKKLRRKIDRYLLPLMWLCYGVQQADKTSIATMATFGLSEDLGLIGQQYSWLTTIFYITYLCFEFPSNIILQRWRMGKILSIYMVGWGVVVLCIGFTQNFTQIVTLRALQGLFECCISPGFVLIIGNWYTRSEHVSRSLFFGSANAGFSIVANLVLYGIGTLQYKRPDSEPWRYMSYFLGGLTVVVGIFCLYFLGTASDVPWLSSEERRMANTRVLKNQSGHDRTGVAVWKWYQVRECLVDPCFYFSGCIAFLSCVPNGGITTFGSILNTSFGFTPLQAILLNIPINVTSVLLCVCVGVASHRWKDIRLYIMMAACIPPFIGFLGLAFIETTDSTKWIKWGMYYMTVPFVLSFFLALTLIPSNVPGRTKRTVTSSFTFVGYCVGNMCGSQIFRSQDAPEYTNGIVGCCVCFGLQFIVTCMWRMTLVLRNRQRDRPNLSDGLTREQREIQGRINGENDLTDFENPYVRHLSSCDLPPLFYLYFVPVPLYVVNPHILVWMRKLLPGERVFHLCGYICFIEFFSYTTCRSNVYKRVNSGKDV</sequence>
<evidence type="ECO:0000256" key="6">
    <source>
        <dbReference type="SAM" id="Phobius"/>
    </source>
</evidence>
<dbReference type="SUPFAM" id="SSF103473">
    <property type="entry name" value="MFS general substrate transporter"/>
    <property type="match status" value="1"/>
</dbReference>
<accession>A0A0D7A6V4</accession>
<organism evidence="7 8">
    <name type="scientific">Fistulina hepatica ATCC 64428</name>
    <dbReference type="NCBI Taxonomy" id="1128425"/>
    <lineage>
        <taxon>Eukaryota</taxon>
        <taxon>Fungi</taxon>
        <taxon>Dikarya</taxon>
        <taxon>Basidiomycota</taxon>
        <taxon>Agaricomycotina</taxon>
        <taxon>Agaricomycetes</taxon>
        <taxon>Agaricomycetidae</taxon>
        <taxon>Agaricales</taxon>
        <taxon>Fistulinaceae</taxon>
        <taxon>Fistulina</taxon>
    </lineage>
</organism>
<evidence type="ECO:0000256" key="3">
    <source>
        <dbReference type="ARBA" id="ARBA00022692"/>
    </source>
</evidence>
<feature type="transmembrane region" description="Helical" evidence="6">
    <location>
        <begin position="182"/>
        <end position="202"/>
    </location>
</feature>
<dbReference type="OrthoDB" id="6730379at2759"/>
<feature type="transmembrane region" description="Helical" evidence="6">
    <location>
        <begin position="117"/>
        <end position="137"/>
    </location>
</feature>
<evidence type="ECO:0000256" key="1">
    <source>
        <dbReference type="ARBA" id="ARBA00004141"/>
    </source>
</evidence>
<feature type="non-terminal residue" evidence="7">
    <location>
        <position position="1"/>
    </location>
</feature>
<dbReference type="Gene3D" id="1.20.1250.20">
    <property type="entry name" value="MFS general substrate transporter like domains"/>
    <property type="match status" value="1"/>
</dbReference>
<keyword evidence="3 6" id="KW-0812">Transmembrane</keyword>
<dbReference type="GO" id="GO:0016020">
    <property type="term" value="C:membrane"/>
    <property type="evidence" value="ECO:0007669"/>
    <property type="project" value="UniProtKB-SubCell"/>
</dbReference>
<gene>
    <name evidence="7" type="ORF">FISHEDRAFT_47204</name>
</gene>
<dbReference type="Proteomes" id="UP000054144">
    <property type="component" value="Unassembled WGS sequence"/>
</dbReference>
<evidence type="ECO:0000256" key="2">
    <source>
        <dbReference type="ARBA" id="ARBA00022448"/>
    </source>
</evidence>
<dbReference type="GO" id="GO:0022857">
    <property type="term" value="F:transmembrane transporter activity"/>
    <property type="evidence" value="ECO:0007669"/>
    <property type="project" value="InterPro"/>
</dbReference>
<keyword evidence="5 6" id="KW-0472">Membrane</keyword>
<comment type="subcellular location">
    <subcellularLocation>
        <location evidence="1">Membrane</location>
        <topology evidence="1">Multi-pass membrane protein</topology>
    </subcellularLocation>
</comment>
<protein>
    <submittedName>
        <fullName evidence="7">MFS general substrate transporter</fullName>
    </submittedName>
</protein>
<proteinExistence type="predicted"/>
<feature type="transmembrane region" description="Helical" evidence="6">
    <location>
        <begin position="251"/>
        <end position="276"/>
    </location>
</feature>
<feature type="transmembrane region" description="Helical" evidence="6">
    <location>
        <begin position="380"/>
        <end position="399"/>
    </location>
</feature>
<feature type="transmembrane region" description="Helical" evidence="6">
    <location>
        <begin position="515"/>
        <end position="533"/>
    </location>
</feature>
<keyword evidence="2" id="KW-0813">Transport</keyword>